<evidence type="ECO:0000256" key="1">
    <source>
        <dbReference type="SAM" id="MobiDB-lite"/>
    </source>
</evidence>
<protein>
    <submittedName>
        <fullName evidence="2">Uncharacterized protein</fullName>
    </submittedName>
</protein>
<dbReference type="Proteomes" id="UP000179627">
    <property type="component" value="Unassembled WGS sequence"/>
</dbReference>
<reference evidence="3" key="1">
    <citation type="submission" date="2016-07" db="EMBL/GenBank/DDBJ databases">
        <title>Sequence Frankia sp. strain CcI1.17.</title>
        <authorList>
            <person name="Ghodhbane-Gtari F."/>
            <person name="Swanson E."/>
            <person name="Gueddou A."/>
            <person name="Morris K."/>
            <person name="Hezbri K."/>
            <person name="Ktari A."/>
            <person name="Nouioui I."/>
            <person name="Abebe-Akele F."/>
            <person name="Simpson S."/>
            <person name="Thomas K."/>
            <person name="Gtari M."/>
            <person name="Tisa L.S."/>
            <person name="Hurst S."/>
        </authorList>
    </citation>
    <scope>NUCLEOTIDE SEQUENCE [LARGE SCALE GENOMIC DNA]</scope>
    <source>
        <strain evidence="3">Cc1.17</strain>
    </source>
</reference>
<feature type="region of interest" description="Disordered" evidence="1">
    <location>
        <begin position="106"/>
        <end position="139"/>
    </location>
</feature>
<comment type="caution">
    <text evidence="2">The sequence shown here is derived from an EMBL/GenBank/DDBJ whole genome shotgun (WGS) entry which is preliminary data.</text>
</comment>
<dbReference type="RefSeq" id="WP_071086090.1">
    <property type="nucleotide sequence ID" value="NZ_MBLM01000126.1"/>
</dbReference>
<name>A0A1S1QLT9_9ACTN</name>
<accession>A0A1S1QLT9</accession>
<organism evidence="2 3">
    <name type="scientific">Parafrankia colletiae</name>
    <dbReference type="NCBI Taxonomy" id="573497"/>
    <lineage>
        <taxon>Bacteria</taxon>
        <taxon>Bacillati</taxon>
        <taxon>Actinomycetota</taxon>
        <taxon>Actinomycetes</taxon>
        <taxon>Frankiales</taxon>
        <taxon>Frankiaceae</taxon>
        <taxon>Parafrankia</taxon>
    </lineage>
</organism>
<sequence>MTSRSPAVFAADVIRVLGRLRCEDAETVEAAARLLGLASPLPATTSSDRERTSAGAPDPIPEIELSRQPGSVRQDHPTASTAGAATEPSGWTRLLRQDTAADLPAWWPARRDGSVGSDGAGVDRADDTTGSRQAGTGVGRILPGVPPLFPARSSRVIIATVLAMLAEDGDLDLAPIVTALARLEPLTALPRRRVRTNRRGVQVLLDLAPAMRPYLPDLRALPEQLRRVLGPRVEVLRFAVCPISGAGPGMRPWGRYRPPAPGTPVLVVTDFGGGHPWAPPPAPPQEWAEFVTTVRRAGCRPLALVPGARRDIDPALTAQLPVLPWDESTTVHDAIRVSR</sequence>
<evidence type="ECO:0000313" key="3">
    <source>
        <dbReference type="Proteomes" id="UP000179627"/>
    </source>
</evidence>
<gene>
    <name evidence="2" type="ORF">CC117_20900</name>
</gene>
<dbReference type="AlphaFoldDB" id="A0A1S1QLT9"/>
<feature type="region of interest" description="Disordered" evidence="1">
    <location>
        <begin position="41"/>
        <end position="92"/>
    </location>
</feature>
<dbReference type="EMBL" id="MBLM01000126">
    <property type="protein sequence ID" value="OHV34667.1"/>
    <property type="molecule type" value="Genomic_DNA"/>
</dbReference>
<dbReference type="OrthoDB" id="3697166at2"/>
<keyword evidence="3" id="KW-1185">Reference proteome</keyword>
<proteinExistence type="predicted"/>
<evidence type="ECO:0000313" key="2">
    <source>
        <dbReference type="EMBL" id="OHV34667.1"/>
    </source>
</evidence>